<accession>A0A1N7P2I0</accession>
<gene>
    <name evidence="1" type="ORF">SAMN05421686_10887</name>
</gene>
<evidence type="ECO:0008006" key="3">
    <source>
        <dbReference type="Google" id="ProtNLM"/>
    </source>
</evidence>
<sequence length="193" mass="22394">MKHETIFKEISDTYPEHLRTLFTAVITENPELDIYHIGLTLDGDVQSCVLTFSSEQNLEHPHLRWSIWGDTPHLEDPRYNALIRPIQDPLERLYDCLDEQENGGDITEYCDYLREIHEDCWELISKTVKEALDCDALRSYLDGASCIFSVSMIDDEDCLWIRSVRTIHGEEAAQRFSAELAEAQRAAKEYYGF</sequence>
<dbReference type="AlphaFoldDB" id="A0A1N7P2I0"/>
<evidence type="ECO:0000313" key="2">
    <source>
        <dbReference type="Proteomes" id="UP000185639"/>
    </source>
</evidence>
<protein>
    <recommendedName>
        <fullName evidence="3">DUF4303 domain-containing protein</fullName>
    </recommendedName>
</protein>
<keyword evidence="2" id="KW-1185">Reference proteome</keyword>
<evidence type="ECO:0000313" key="1">
    <source>
        <dbReference type="EMBL" id="SIT04639.1"/>
    </source>
</evidence>
<organism evidence="1 2">
    <name type="scientific">Thalassolituus maritimus</name>
    <dbReference type="NCBI Taxonomy" id="484498"/>
    <lineage>
        <taxon>Bacteria</taxon>
        <taxon>Pseudomonadati</taxon>
        <taxon>Pseudomonadota</taxon>
        <taxon>Gammaproteobacteria</taxon>
        <taxon>Oceanospirillales</taxon>
        <taxon>Oceanospirillaceae</taxon>
        <taxon>Thalassolituus</taxon>
    </lineage>
</organism>
<dbReference type="RefSeq" id="WP_076516856.1">
    <property type="nucleotide sequence ID" value="NZ_FTOH01000008.1"/>
</dbReference>
<reference evidence="2" key="1">
    <citation type="submission" date="2017-01" db="EMBL/GenBank/DDBJ databases">
        <authorList>
            <person name="Varghese N."/>
            <person name="Submissions S."/>
        </authorList>
    </citation>
    <scope>NUCLEOTIDE SEQUENCE [LARGE SCALE GENOMIC DNA]</scope>
    <source>
        <strain evidence="2">DSM 24913</strain>
    </source>
</reference>
<name>A0A1N7P2I0_9GAMM</name>
<dbReference type="EMBL" id="FTOH01000008">
    <property type="protein sequence ID" value="SIT04639.1"/>
    <property type="molecule type" value="Genomic_DNA"/>
</dbReference>
<dbReference type="STRING" id="484498.SAMN05421686_10887"/>
<proteinExistence type="predicted"/>
<dbReference type="Proteomes" id="UP000185639">
    <property type="component" value="Unassembled WGS sequence"/>
</dbReference>